<evidence type="ECO:0000256" key="1">
    <source>
        <dbReference type="SAM" id="MobiDB-lite"/>
    </source>
</evidence>
<evidence type="ECO:0000313" key="2">
    <source>
        <dbReference type="EMBL" id="GHG23848.1"/>
    </source>
</evidence>
<protein>
    <submittedName>
        <fullName evidence="2">Uncharacterized protein</fullName>
    </submittedName>
</protein>
<dbReference type="EMBL" id="BNAW01000023">
    <property type="protein sequence ID" value="GHG23848.1"/>
    <property type="molecule type" value="Genomic_DNA"/>
</dbReference>
<sequence>MIEYSCQLWLWVRSNKASASARGVKSAAASAVSSRATAPGPDAGSASTASSATTGVTSSIAVVRMGNRRNSTIAKTGRTVRAAISWVNTAAVISPEATAGRRGSCHSAANSSRYRTWSK</sequence>
<accession>A0ABQ3KHT9</accession>
<dbReference type="Proteomes" id="UP000649955">
    <property type="component" value="Unassembled WGS sequence"/>
</dbReference>
<reference evidence="3" key="1">
    <citation type="journal article" date="2019" name="Int. J. Syst. Evol. Microbiol.">
        <title>The Global Catalogue of Microorganisms (GCM) 10K type strain sequencing project: providing services to taxonomists for standard genome sequencing and annotation.</title>
        <authorList>
            <consortium name="The Broad Institute Genomics Platform"/>
            <consortium name="The Broad Institute Genome Sequencing Center for Infectious Disease"/>
            <person name="Wu L."/>
            <person name="Ma J."/>
        </authorList>
    </citation>
    <scope>NUCLEOTIDE SEQUENCE [LARGE SCALE GENOMIC DNA]</scope>
    <source>
        <strain evidence="3">CGMCC 4.7680</strain>
    </source>
</reference>
<gene>
    <name evidence="2" type="ORF">GCM10017567_48580</name>
</gene>
<feature type="region of interest" description="Disordered" evidence="1">
    <location>
        <begin position="29"/>
        <end position="55"/>
    </location>
</feature>
<feature type="compositionally biased region" description="Polar residues" evidence="1">
    <location>
        <begin position="107"/>
        <end position="119"/>
    </location>
</feature>
<name>A0ABQ3KHT9_9PSEU</name>
<evidence type="ECO:0000313" key="3">
    <source>
        <dbReference type="Proteomes" id="UP000649955"/>
    </source>
</evidence>
<organism evidence="2 3">
    <name type="scientific">Amycolatopsis bullii</name>
    <dbReference type="NCBI Taxonomy" id="941987"/>
    <lineage>
        <taxon>Bacteria</taxon>
        <taxon>Bacillati</taxon>
        <taxon>Actinomycetota</taxon>
        <taxon>Actinomycetes</taxon>
        <taxon>Pseudonocardiales</taxon>
        <taxon>Pseudonocardiaceae</taxon>
        <taxon>Amycolatopsis</taxon>
    </lineage>
</organism>
<comment type="caution">
    <text evidence="2">The sequence shown here is derived from an EMBL/GenBank/DDBJ whole genome shotgun (WGS) entry which is preliminary data.</text>
</comment>
<feature type="region of interest" description="Disordered" evidence="1">
    <location>
        <begin position="98"/>
        <end position="119"/>
    </location>
</feature>
<keyword evidence="3" id="KW-1185">Reference proteome</keyword>
<proteinExistence type="predicted"/>